<protein>
    <recommendedName>
        <fullName evidence="2">Heterokaryon incompatibility domain-containing protein</fullName>
    </recommendedName>
</protein>
<dbReference type="AlphaFoldDB" id="A0A1S8BFJ4"/>
<organism evidence="3 4">
    <name type="scientific">Diplodia seriata</name>
    <dbReference type="NCBI Taxonomy" id="420778"/>
    <lineage>
        <taxon>Eukaryota</taxon>
        <taxon>Fungi</taxon>
        <taxon>Dikarya</taxon>
        <taxon>Ascomycota</taxon>
        <taxon>Pezizomycotina</taxon>
        <taxon>Dothideomycetes</taxon>
        <taxon>Dothideomycetes incertae sedis</taxon>
        <taxon>Botryosphaeriales</taxon>
        <taxon>Botryosphaeriaceae</taxon>
        <taxon>Diplodia</taxon>
    </lineage>
</organism>
<dbReference type="EMBL" id="MSZU01000081">
    <property type="protein sequence ID" value="OMP86083.1"/>
    <property type="molecule type" value="Genomic_DNA"/>
</dbReference>
<dbReference type="OrthoDB" id="5428863at2759"/>
<dbReference type="PANTHER" id="PTHR33112">
    <property type="entry name" value="DOMAIN PROTEIN, PUTATIVE-RELATED"/>
    <property type="match status" value="1"/>
</dbReference>
<feature type="region of interest" description="Disordered" evidence="1">
    <location>
        <begin position="40"/>
        <end position="61"/>
    </location>
</feature>
<dbReference type="InterPro" id="IPR010730">
    <property type="entry name" value="HET"/>
</dbReference>
<name>A0A1S8BFJ4_9PEZI</name>
<dbReference type="STRING" id="420778.A0A1S8BFJ4"/>
<feature type="domain" description="Heterokaryon incompatibility" evidence="2">
    <location>
        <begin position="122"/>
        <end position="277"/>
    </location>
</feature>
<evidence type="ECO:0000313" key="4">
    <source>
        <dbReference type="Proteomes" id="UP000190776"/>
    </source>
</evidence>
<accession>A0A1S8BFJ4</accession>
<dbReference type="Proteomes" id="UP000190776">
    <property type="component" value="Unassembled WGS sequence"/>
</dbReference>
<evidence type="ECO:0000259" key="2">
    <source>
        <dbReference type="Pfam" id="PF06985"/>
    </source>
</evidence>
<gene>
    <name evidence="3" type="ORF">BK809_0002295</name>
</gene>
<comment type="caution">
    <text evidence="3">The sequence shown here is derived from an EMBL/GenBank/DDBJ whole genome shotgun (WGS) entry which is preliminary data.</text>
</comment>
<evidence type="ECO:0000313" key="3">
    <source>
        <dbReference type="EMBL" id="OMP86083.1"/>
    </source>
</evidence>
<proteinExistence type="predicted"/>
<dbReference type="Pfam" id="PF06985">
    <property type="entry name" value="HET"/>
    <property type="match status" value="1"/>
</dbReference>
<sequence>MCLMISTFDGGDSSSLSVLDLCCPRPNEVFVVPRRQAKKKARGELGGRQDHDASGVAESEPDIAAVEPRKINFESLKEKLDLCLNKHGSHCAGGGGDEIVPGMHAINCRTRKIEPFNHQQAYVALSYVWGQSGSPAPDGIPLMHLPSTVERTIEDALVATLSMGYLYLWVDKYCIDQGDVDGKMDQIRRMDSIYKNAAFTIVAAVGADADYGLPGVETRFGTRSRVPRLHCRIGNMLVCCRSAFRKSADMGMDRYRYPQNELLRESKWNTRGWTYQEGLLARRCLVFTDEQVSFACRVLSVDQGSESRLSLDSPLSKYSHYLDAVVCSGTGDSHDTILERIDLYSLRSLTRSSDALNAFSGVLRAFRRMDPPVHHLWGVPILFERELASPAFPADDVRLHAFLSCLSWLGNGRQQRRPGFPTWSWTGWEGPLFHPRWDPDEVMADSRLVGEKPIRIWMELVDRTILAWKDLHDQNYLVDAPDKLSQYLWLDAWTLRIRVLWLPPQGRRRDPVLHVRIADGGNQQQQQRSVELAWSCDEFENHVKSAGAQGVVCTSVILGPLGHPYLRCLVVESVRDGAGDSGYSHFERRGLFDLEPLFSSDGHCKNKSKGIFSRRLIRLG</sequence>
<dbReference type="PANTHER" id="PTHR33112:SF1">
    <property type="entry name" value="HETEROKARYON INCOMPATIBILITY DOMAIN-CONTAINING PROTEIN"/>
    <property type="match status" value="1"/>
</dbReference>
<reference evidence="3 4" key="1">
    <citation type="submission" date="2017-01" db="EMBL/GenBank/DDBJ databases">
        <title>Draft genome sequence of Diplodia seriata F98.1, a fungal species involved in grapevine trunk diseases.</title>
        <authorList>
            <person name="Robert-Siegwald G."/>
            <person name="Vallet J."/>
            <person name="Abou-Mansour E."/>
            <person name="Xu J."/>
            <person name="Rey P."/>
            <person name="Bertsch C."/>
            <person name="Rego C."/>
            <person name="Larignon P."/>
            <person name="Fontaine F."/>
            <person name="Lebrun M.-H."/>
        </authorList>
    </citation>
    <scope>NUCLEOTIDE SEQUENCE [LARGE SCALE GENOMIC DNA]</scope>
    <source>
        <strain evidence="3 4">F98.1</strain>
    </source>
</reference>
<feature type="compositionally biased region" description="Basic and acidic residues" evidence="1">
    <location>
        <begin position="42"/>
        <end position="53"/>
    </location>
</feature>
<evidence type="ECO:0000256" key="1">
    <source>
        <dbReference type="SAM" id="MobiDB-lite"/>
    </source>
</evidence>